<dbReference type="AlphaFoldDB" id="A0A6J4VBD0"/>
<dbReference type="EMBL" id="CADCWJ010000560">
    <property type="protein sequence ID" value="CAA9572417.1"/>
    <property type="molecule type" value="Genomic_DNA"/>
</dbReference>
<feature type="non-terminal residue" evidence="1">
    <location>
        <position position="45"/>
    </location>
</feature>
<reference evidence="1" key="1">
    <citation type="submission" date="2020-02" db="EMBL/GenBank/DDBJ databases">
        <authorList>
            <person name="Meier V. D."/>
        </authorList>
    </citation>
    <scope>NUCLEOTIDE SEQUENCE</scope>
    <source>
        <strain evidence="1">AVDCRST_MAG87</strain>
    </source>
</reference>
<evidence type="ECO:0000313" key="1">
    <source>
        <dbReference type="EMBL" id="CAA9572417.1"/>
    </source>
</evidence>
<gene>
    <name evidence="1" type="ORF">AVDCRST_MAG87-2551</name>
</gene>
<name>A0A6J4VBD0_9BACT</name>
<protein>
    <submittedName>
        <fullName evidence="1">Uncharacterized protein</fullName>
    </submittedName>
</protein>
<accession>A0A6J4VBD0</accession>
<sequence length="45" mass="5077">VRRIQIETEPLHVSLRRKRVRFLCRLPESGRYPDGGCAGCGPSPL</sequence>
<organism evidence="1">
    <name type="scientific">uncultured Thermomicrobiales bacterium</name>
    <dbReference type="NCBI Taxonomy" id="1645740"/>
    <lineage>
        <taxon>Bacteria</taxon>
        <taxon>Pseudomonadati</taxon>
        <taxon>Thermomicrobiota</taxon>
        <taxon>Thermomicrobia</taxon>
        <taxon>Thermomicrobiales</taxon>
        <taxon>environmental samples</taxon>
    </lineage>
</organism>
<proteinExistence type="predicted"/>
<feature type="non-terminal residue" evidence="1">
    <location>
        <position position="1"/>
    </location>
</feature>